<evidence type="ECO:0000313" key="1">
    <source>
        <dbReference type="EMBL" id="KAH6631308.1"/>
    </source>
</evidence>
<organism evidence="1 2">
    <name type="scientific">Chaetomium tenue</name>
    <dbReference type="NCBI Taxonomy" id="1854479"/>
    <lineage>
        <taxon>Eukaryota</taxon>
        <taxon>Fungi</taxon>
        <taxon>Dikarya</taxon>
        <taxon>Ascomycota</taxon>
        <taxon>Pezizomycotina</taxon>
        <taxon>Sordariomycetes</taxon>
        <taxon>Sordariomycetidae</taxon>
        <taxon>Sordariales</taxon>
        <taxon>Chaetomiaceae</taxon>
        <taxon>Chaetomium</taxon>
    </lineage>
</organism>
<protein>
    <submittedName>
        <fullName evidence="1">Uncharacterized protein</fullName>
    </submittedName>
</protein>
<gene>
    <name evidence="1" type="ORF">F5144DRAFT_214755</name>
</gene>
<name>A0ACB7P7A8_9PEZI</name>
<accession>A0ACB7P7A8</accession>
<comment type="caution">
    <text evidence="1">The sequence shown here is derived from an EMBL/GenBank/DDBJ whole genome shotgun (WGS) entry which is preliminary data.</text>
</comment>
<reference evidence="1 2" key="1">
    <citation type="journal article" date="2021" name="Nat. Commun.">
        <title>Genetic determinants of endophytism in the Arabidopsis root mycobiome.</title>
        <authorList>
            <person name="Mesny F."/>
            <person name="Miyauchi S."/>
            <person name="Thiergart T."/>
            <person name="Pickel B."/>
            <person name="Atanasova L."/>
            <person name="Karlsson M."/>
            <person name="Huettel B."/>
            <person name="Barry K.W."/>
            <person name="Haridas S."/>
            <person name="Chen C."/>
            <person name="Bauer D."/>
            <person name="Andreopoulos W."/>
            <person name="Pangilinan J."/>
            <person name="LaButti K."/>
            <person name="Riley R."/>
            <person name="Lipzen A."/>
            <person name="Clum A."/>
            <person name="Drula E."/>
            <person name="Henrissat B."/>
            <person name="Kohler A."/>
            <person name="Grigoriev I.V."/>
            <person name="Martin F.M."/>
            <person name="Hacquard S."/>
        </authorList>
    </citation>
    <scope>NUCLEOTIDE SEQUENCE [LARGE SCALE GENOMIC DNA]</scope>
    <source>
        <strain evidence="1 2">MPI-SDFR-AT-0079</strain>
    </source>
</reference>
<dbReference type="EMBL" id="JAGIZQ010000004">
    <property type="protein sequence ID" value="KAH6631308.1"/>
    <property type="molecule type" value="Genomic_DNA"/>
</dbReference>
<sequence length="235" mass="26999">MEATAKASSARTISFRFGTRFVRATGARNDREHPNVLRLRVHVSVLQRTIQTLVRWLPSPLRSWAERSFPEWFLPLNIVLKQKKEGWDEEFDTEIATYQKLRGLQGTIIPIYYGQVRFEGKPALILSDIGGACVAEPKGAVLREEDLRPLFRQALSALMSQGISHDDVKLDNFHLVRNSAGRAIMVVDLERVNEIAPEKDREQIVQWDVNSLMRAYRDDLECLQWDGLRLPFEAL</sequence>
<dbReference type="Proteomes" id="UP000724584">
    <property type="component" value="Unassembled WGS sequence"/>
</dbReference>
<keyword evidence="2" id="KW-1185">Reference proteome</keyword>
<proteinExistence type="predicted"/>
<evidence type="ECO:0000313" key="2">
    <source>
        <dbReference type="Proteomes" id="UP000724584"/>
    </source>
</evidence>